<evidence type="ECO:0000313" key="4">
    <source>
        <dbReference type="Proteomes" id="UP001430848"/>
    </source>
</evidence>
<dbReference type="PANTHER" id="PTHR37019:SF1">
    <property type="entry name" value="EXPERA DOMAIN-CONTAINING PROTEIN"/>
    <property type="match status" value="1"/>
</dbReference>
<dbReference type="EMBL" id="JAKNSF020000054">
    <property type="protein sequence ID" value="KAK7724742.1"/>
    <property type="molecule type" value="Genomic_DNA"/>
</dbReference>
<evidence type="ECO:0000259" key="2">
    <source>
        <dbReference type="Pfam" id="PF24803"/>
    </source>
</evidence>
<evidence type="ECO:0000256" key="1">
    <source>
        <dbReference type="SAM" id="Phobius"/>
    </source>
</evidence>
<dbReference type="Proteomes" id="UP001430848">
    <property type="component" value="Unassembled WGS sequence"/>
</dbReference>
<feature type="transmembrane region" description="Helical" evidence="1">
    <location>
        <begin position="27"/>
        <end position="49"/>
    </location>
</feature>
<comment type="caution">
    <text evidence="3">The sequence shown here is derived from an EMBL/GenBank/DDBJ whole genome shotgun (WGS) entry which is preliminary data.</text>
</comment>
<protein>
    <recommendedName>
        <fullName evidence="2">DUF7704 domain-containing protein</fullName>
    </recommendedName>
</protein>
<reference evidence="3 4" key="1">
    <citation type="submission" date="2024-02" db="EMBL/GenBank/DDBJ databases">
        <title>De novo assembly and annotation of 12 fungi associated with fruit tree decline syndrome in Ontario, Canada.</title>
        <authorList>
            <person name="Sulman M."/>
            <person name="Ellouze W."/>
            <person name="Ilyukhin E."/>
        </authorList>
    </citation>
    <scope>NUCLEOTIDE SEQUENCE [LARGE SCALE GENOMIC DNA]</scope>
    <source>
        <strain evidence="3 4">M169</strain>
    </source>
</reference>
<organism evidence="3 4">
    <name type="scientific">Diaporthe eres</name>
    <name type="common">Phomopsis oblonga</name>
    <dbReference type="NCBI Taxonomy" id="83184"/>
    <lineage>
        <taxon>Eukaryota</taxon>
        <taxon>Fungi</taxon>
        <taxon>Dikarya</taxon>
        <taxon>Ascomycota</taxon>
        <taxon>Pezizomycotina</taxon>
        <taxon>Sordariomycetes</taxon>
        <taxon>Sordariomycetidae</taxon>
        <taxon>Diaporthales</taxon>
        <taxon>Diaporthaceae</taxon>
        <taxon>Diaporthe</taxon>
        <taxon>Diaporthe eres species complex</taxon>
    </lineage>
</organism>
<sequence>MHVTRKTTRRFPAVNMPSSLRKARIPLFYRIFFTWVDPAISIPSIWAHFTAPDFILDTYIPRSMSVRNPDHDMLFFHLAGSFMTIAVMSAVLLRYTSDLGVWKILQLGIILYDFEICYSTWYFLGKQGRLNPTVWRSEDWGNLTFMAVIIAVRLAFLLGVGLKSTSIGAKGKKRA</sequence>
<feature type="transmembrane region" description="Helical" evidence="1">
    <location>
        <begin position="105"/>
        <end position="124"/>
    </location>
</feature>
<dbReference type="PANTHER" id="PTHR37019">
    <property type="entry name" value="CHROMOSOME 1, WHOLE GENOME SHOTGUN SEQUENCE"/>
    <property type="match status" value="1"/>
</dbReference>
<dbReference type="InterPro" id="IPR056121">
    <property type="entry name" value="DUF7704"/>
</dbReference>
<feature type="transmembrane region" description="Helical" evidence="1">
    <location>
        <begin position="144"/>
        <end position="162"/>
    </location>
</feature>
<feature type="transmembrane region" description="Helical" evidence="1">
    <location>
        <begin position="74"/>
        <end position="93"/>
    </location>
</feature>
<gene>
    <name evidence="3" type="ORF">SLS63_008436</name>
</gene>
<evidence type="ECO:0000313" key="3">
    <source>
        <dbReference type="EMBL" id="KAK7724742.1"/>
    </source>
</evidence>
<accession>A0ABR1P2B8</accession>
<feature type="domain" description="DUF7704" evidence="2">
    <location>
        <begin position="24"/>
        <end position="161"/>
    </location>
</feature>
<keyword evidence="4" id="KW-1185">Reference proteome</keyword>
<keyword evidence="1" id="KW-1133">Transmembrane helix</keyword>
<proteinExistence type="predicted"/>
<keyword evidence="1" id="KW-0472">Membrane</keyword>
<name>A0ABR1P2B8_DIAER</name>
<keyword evidence="1" id="KW-0812">Transmembrane</keyword>
<dbReference type="Pfam" id="PF24803">
    <property type="entry name" value="DUF7704"/>
    <property type="match status" value="1"/>
</dbReference>